<evidence type="ECO:0000313" key="2">
    <source>
        <dbReference type="EMBL" id="NFV79990.1"/>
    </source>
</evidence>
<comment type="caution">
    <text evidence="2">The sequence shown here is derived from an EMBL/GenBank/DDBJ whole genome shotgun (WGS) entry which is preliminary data.</text>
</comment>
<protein>
    <recommendedName>
        <fullName evidence="1">DUF6950 domain-containing protein</fullName>
    </recommendedName>
</protein>
<feature type="domain" description="DUF6950" evidence="1">
    <location>
        <begin position="2"/>
        <end position="141"/>
    </location>
</feature>
<reference evidence="2 3" key="1">
    <citation type="submission" date="2020-02" db="EMBL/GenBank/DDBJ databases">
        <authorList>
            <person name="Dziuba M."/>
            <person name="Kuznetsov B."/>
            <person name="Mardanov A."/>
            <person name="Ravin N."/>
            <person name="Grouzdev D."/>
        </authorList>
    </citation>
    <scope>NUCLEOTIDE SEQUENCE [LARGE SCALE GENOMIC DNA]</scope>
    <source>
        <strain evidence="2 3">SpK</strain>
    </source>
</reference>
<dbReference type="AlphaFoldDB" id="A0A7C9UVX0"/>
<dbReference type="Proteomes" id="UP000480684">
    <property type="component" value="Unassembled WGS sequence"/>
</dbReference>
<name>A0A7C9UVX0_9PROT</name>
<organism evidence="2 3">
    <name type="scientific">Magnetospirillum aberrantis SpK</name>
    <dbReference type="NCBI Taxonomy" id="908842"/>
    <lineage>
        <taxon>Bacteria</taxon>
        <taxon>Pseudomonadati</taxon>
        <taxon>Pseudomonadota</taxon>
        <taxon>Alphaproteobacteria</taxon>
        <taxon>Rhodospirillales</taxon>
        <taxon>Rhodospirillaceae</taxon>
        <taxon>Magnetospirillum</taxon>
    </lineage>
</organism>
<dbReference type="Pfam" id="PF22262">
    <property type="entry name" value="DUF6950"/>
    <property type="match status" value="1"/>
</dbReference>
<dbReference type="EMBL" id="JAAIYP010000034">
    <property type="protein sequence ID" value="NFV79990.1"/>
    <property type="molecule type" value="Genomic_DNA"/>
</dbReference>
<proteinExistence type="predicted"/>
<evidence type="ECO:0000259" key="1">
    <source>
        <dbReference type="Pfam" id="PF22262"/>
    </source>
</evidence>
<dbReference type="RefSeq" id="WP_163677325.1">
    <property type="nucleotide sequence ID" value="NZ_JAAIYP010000034.1"/>
</dbReference>
<sequence>MSRIAGWERRLSAAVEAARGRAFERGVFDCCIWPADVVRDITGIDGAEAFRGRYRSRGGAIRALARFSGGGGLLEVMRKLAAQHGWAEIAPLLARRGDVCLTSNDEGLSLAICVGAEAATPVRAGGLEFVPLERCSVAWRIG</sequence>
<dbReference type="InterPro" id="IPR053802">
    <property type="entry name" value="DUF6950"/>
</dbReference>
<gene>
    <name evidence="2" type="ORF">G4223_07695</name>
</gene>
<evidence type="ECO:0000313" key="3">
    <source>
        <dbReference type="Proteomes" id="UP000480684"/>
    </source>
</evidence>
<accession>A0A7C9UVX0</accession>
<keyword evidence="3" id="KW-1185">Reference proteome</keyword>